<dbReference type="SUPFAM" id="SSF56112">
    <property type="entry name" value="Protein kinase-like (PK-like)"/>
    <property type="match status" value="1"/>
</dbReference>
<dbReference type="InterPro" id="IPR011992">
    <property type="entry name" value="EF-hand-dom_pair"/>
</dbReference>
<evidence type="ECO:0000256" key="7">
    <source>
        <dbReference type="ARBA" id="ARBA00022737"/>
    </source>
</evidence>
<dbReference type="InterPro" id="IPR050205">
    <property type="entry name" value="CDPK_Ser/Thr_kinases"/>
</dbReference>
<name>A0AAV0IHZ4_9ROSI</name>
<proteinExistence type="inferred from homology"/>
<dbReference type="PROSITE" id="PS00107">
    <property type="entry name" value="PROTEIN_KINASE_ATP"/>
    <property type="match status" value="1"/>
</dbReference>
<dbReference type="InterPro" id="IPR017441">
    <property type="entry name" value="Protein_kinase_ATP_BS"/>
</dbReference>
<evidence type="ECO:0000256" key="14">
    <source>
        <dbReference type="ARBA" id="ARBA00048679"/>
    </source>
</evidence>
<dbReference type="GO" id="GO:0004674">
    <property type="term" value="F:protein serine/threonine kinase activity"/>
    <property type="evidence" value="ECO:0007669"/>
    <property type="project" value="UniProtKB-KW"/>
</dbReference>
<dbReference type="InterPro" id="IPR018247">
    <property type="entry name" value="EF_Hand_1_Ca_BS"/>
</dbReference>
<evidence type="ECO:0000256" key="9">
    <source>
        <dbReference type="ARBA" id="ARBA00022777"/>
    </source>
</evidence>
<comment type="function">
    <text evidence="15">May play a role in signal transduction pathways that involve calcium as a second messenger.</text>
</comment>
<comment type="similarity">
    <text evidence="12">Belongs to the protein kinase superfamily. Ser/Thr protein kinase family. CDPK subfamily.</text>
</comment>
<dbReference type="FunFam" id="1.10.510.10:FF:001864">
    <property type="entry name" value="Calcium-dependent protein kinase SK5"/>
    <property type="match status" value="1"/>
</dbReference>
<dbReference type="SUPFAM" id="SSF47473">
    <property type="entry name" value="EF-hand"/>
    <property type="match status" value="1"/>
</dbReference>
<reference evidence="19" key="1">
    <citation type="submission" date="2022-08" db="EMBL/GenBank/DDBJ databases">
        <authorList>
            <person name="Gutierrez-Valencia J."/>
        </authorList>
    </citation>
    <scope>NUCLEOTIDE SEQUENCE</scope>
</reference>
<comment type="caution">
    <text evidence="19">The sequence shown here is derived from an EMBL/GenBank/DDBJ whole genome shotgun (WGS) entry which is preliminary data.</text>
</comment>
<sequence length="501" mass="56523">MRSSRARKQTLSVLPHQTPRLRDHYVLGKKLGQGQFGITYLCTHKTSNTPYACKSISKRKLLCKEDYEDVWREIQIMHHLSEHPHVVKIKDTYEDSMFVHLVMELCAGGELFDRIVAKGHYSEKEAAKLIKTIVGVVETCHSLGVMHRDLKPENFLFDNPSDDAKLKSIDFGLSIFYKPGQIFNDVVGSPYYVAPEVLLKYYGPEIDVWSAGVILYILLCGVPPFWAETESGIFRQILHGKIDFVSEPWPSISDSAKGLIKKMLEKDPRKRISAHEVLCDPWIVDDLAPDRPLDSAVLSRLKQFYAMNKLKKMALRVIAERMSEEEIGGLKELFKMIDTDSSGTITFEELKSGLQRVGSELMESEIKALMEAADIDNSGTLDYGEFLAATLHLNKMEREENLAAAFAYFDKDGSGYITIDELQQACKDFGLGEDPLEDMIKEIDKDNDGRIDYEEFTAMMRQSSDGSVGTGRSRSRTAMRSSLGLNLADAFRVNDSPSQTN</sequence>
<evidence type="ECO:0000256" key="6">
    <source>
        <dbReference type="ARBA" id="ARBA00022723"/>
    </source>
</evidence>
<keyword evidence="6" id="KW-0479">Metal-binding</keyword>
<keyword evidence="10" id="KW-0106">Calcium</keyword>
<feature type="domain" description="Protein kinase" evidence="17">
    <location>
        <begin position="25"/>
        <end position="283"/>
    </location>
</feature>
<evidence type="ECO:0000313" key="20">
    <source>
        <dbReference type="Proteomes" id="UP001154282"/>
    </source>
</evidence>
<dbReference type="PROSITE" id="PS00108">
    <property type="entry name" value="PROTEIN_KINASE_ST"/>
    <property type="match status" value="1"/>
</dbReference>
<feature type="binding site" evidence="16">
    <location>
        <position position="54"/>
    </location>
    <ligand>
        <name>ATP</name>
        <dbReference type="ChEBI" id="CHEBI:30616"/>
    </ligand>
</feature>
<dbReference type="InterPro" id="IPR000719">
    <property type="entry name" value="Prot_kinase_dom"/>
</dbReference>
<dbReference type="Gene3D" id="1.10.510.10">
    <property type="entry name" value="Transferase(Phosphotransferase) domain 1"/>
    <property type="match status" value="1"/>
</dbReference>
<evidence type="ECO:0000256" key="12">
    <source>
        <dbReference type="ARBA" id="ARBA00024334"/>
    </source>
</evidence>
<dbReference type="Gene3D" id="3.30.200.20">
    <property type="entry name" value="Phosphorylase Kinase, domain 1"/>
    <property type="match status" value="1"/>
</dbReference>
<keyword evidence="20" id="KW-1185">Reference proteome</keyword>
<accession>A0AAV0IHZ4</accession>
<keyword evidence="5" id="KW-0808">Transferase</keyword>
<keyword evidence="11 16" id="KW-0067">ATP-binding</keyword>
<protein>
    <recommendedName>
        <fullName evidence="2">non-specific serine/threonine protein kinase</fullName>
        <ecNumber evidence="2">2.7.11.1</ecNumber>
    </recommendedName>
</protein>
<dbReference type="PROSITE" id="PS50011">
    <property type="entry name" value="PROTEIN_KINASE_DOM"/>
    <property type="match status" value="1"/>
</dbReference>
<dbReference type="PANTHER" id="PTHR24349">
    <property type="entry name" value="SERINE/THREONINE-PROTEIN KINASE"/>
    <property type="match status" value="1"/>
</dbReference>
<feature type="domain" description="EF-hand" evidence="18">
    <location>
        <begin position="397"/>
        <end position="432"/>
    </location>
</feature>
<keyword evidence="3" id="KW-0723">Serine/threonine-protein kinase</keyword>
<dbReference type="Gene3D" id="1.10.238.10">
    <property type="entry name" value="EF-hand"/>
    <property type="match status" value="1"/>
</dbReference>
<evidence type="ECO:0000256" key="8">
    <source>
        <dbReference type="ARBA" id="ARBA00022741"/>
    </source>
</evidence>
<feature type="domain" description="EF-hand" evidence="18">
    <location>
        <begin position="361"/>
        <end position="396"/>
    </location>
</feature>
<dbReference type="PROSITE" id="PS00018">
    <property type="entry name" value="EF_HAND_1"/>
    <property type="match status" value="4"/>
</dbReference>
<evidence type="ECO:0000256" key="2">
    <source>
        <dbReference type="ARBA" id="ARBA00012513"/>
    </source>
</evidence>
<dbReference type="GO" id="GO:0005524">
    <property type="term" value="F:ATP binding"/>
    <property type="evidence" value="ECO:0007669"/>
    <property type="project" value="UniProtKB-UniRule"/>
</dbReference>
<evidence type="ECO:0000256" key="16">
    <source>
        <dbReference type="PROSITE-ProRule" id="PRU10141"/>
    </source>
</evidence>
<evidence type="ECO:0000256" key="15">
    <source>
        <dbReference type="ARBA" id="ARBA00058232"/>
    </source>
</evidence>
<organism evidence="19 20">
    <name type="scientific">Linum tenue</name>
    <dbReference type="NCBI Taxonomy" id="586396"/>
    <lineage>
        <taxon>Eukaryota</taxon>
        <taxon>Viridiplantae</taxon>
        <taxon>Streptophyta</taxon>
        <taxon>Embryophyta</taxon>
        <taxon>Tracheophyta</taxon>
        <taxon>Spermatophyta</taxon>
        <taxon>Magnoliopsida</taxon>
        <taxon>eudicotyledons</taxon>
        <taxon>Gunneridae</taxon>
        <taxon>Pentapetalae</taxon>
        <taxon>rosids</taxon>
        <taxon>fabids</taxon>
        <taxon>Malpighiales</taxon>
        <taxon>Linaceae</taxon>
        <taxon>Linum</taxon>
    </lineage>
</organism>
<dbReference type="EMBL" id="CAMGYJ010000003">
    <property type="protein sequence ID" value="CAI0396413.1"/>
    <property type="molecule type" value="Genomic_DNA"/>
</dbReference>
<evidence type="ECO:0000256" key="3">
    <source>
        <dbReference type="ARBA" id="ARBA00022527"/>
    </source>
</evidence>
<dbReference type="InterPro" id="IPR008271">
    <property type="entry name" value="Ser/Thr_kinase_AS"/>
</dbReference>
<dbReference type="CDD" id="cd00051">
    <property type="entry name" value="EFh"/>
    <property type="match status" value="1"/>
</dbReference>
<evidence type="ECO:0000259" key="18">
    <source>
        <dbReference type="PROSITE" id="PS50222"/>
    </source>
</evidence>
<dbReference type="Pfam" id="PF00069">
    <property type="entry name" value="Pkinase"/>
    <property type="match status" value="1"/>
</dbReference>
<evidence type="ECO:0000259" key="17">
    <source>
        <dbReference type="PROSITE" id="PS50011"/>
    </source>
</evidence>
<dbReference type="CDD" id="cd05117">
    <property type="entry name" value="STKc_CAMK"/>
    <property type="match status" value="1"/>
</dbReference>
<comment type="catalytic activity">
    <reaction evidence="13">
        <text>L-threonyl-[protein] + ATP = O-phospho-L-threonyl-[protein] + ADP + H(+)</text>
        <dbReference type="Rhea" id="RHEA:46608"/>
        <dbReference type="Rhea" id="RHEA-COMP:11060"/>
        <dbReference type="Rhea" id="RHEA-COMP:11605"/>
        <dbReference type="ChEBI" id="CHEBI:15378"/>
        <dbReference type="ChEBI" id="CHEBI:30013"/>
        <dbReference type="ChEBI" id="CHEBI:30616"/>
        <dbReference type="ChEBI" id="CHEBI:61977"/>
        <dbReference type="ChEBI" id="CHEBI:456216"/>
        <dbReference type="EC" id="2.7.11.1"/>
    </reaction>
</comment>
<dbReference type="InterPro" id="IPR002048">
    <property type="entry name" value="EF_hand_dom"/>
</dbReference>
<keyword evidence="4" id="KW-0597">Phosphoprotein</keyword>
<dbReference type="EC" id="2.7.11.1" evidence="2"/>
<comment type="similarity">
    <text evidence="1">Belongs to the protein kinase superfamily. CAMK Ser/Thr protein kinase family. CaMK subfamily.</text>
</comment>
<dbReference type="PROSITE" id="PS50222">
    <property type="entry name" value="EF_HAND_2"/>
    <property type="match status" value="4"/>
</dbReference>
<dbReference type="SMART" id="SM00220">
    <property type="entry name" value="S_TKc"/>
    <property type="match status" value="1"/>
</dbReference>
<dbReference type="FunFam" id="1.10.510.10:FF:001294">
    <property type="entry name" value="CDPK-related kinase 3"/>
    <property type="match status" value="1"/>
</dbReference>
<evidence type="ECO:0000256" key="10">
    <source>
        <dbReference type="ARBA" id="ARBA00022837"/>
    </source>
</evidence>
<dbReference type="Proteomes" id="UP001154282">
    <property type="component" value="Unassembled WGS sequence"/>
</dbReference>
<evidence type="ECO:0000256" key="4">
    <source>
        <dbReference type="ARBA" id="ARBA00022553"/>
    </source>
</evidence>
<dbReference type="GO" id="GO:0005509">
    <property type="term" value="F:calcium ion binding"/>
    <property type="evidence" value="ECO:0007669"/>
    <property type="project" value="InterPro"/>
</dbReference>
<dbReference type="InterPro" id="IPR011009">
    <property type="entry name" value="Kinase-like_dom_sf"/>
</dbReference>
<keyword evidence="7" id="KW-0677">Repeat</keyword>
<evidence type="ECO:0000256" key="1">
    <source>
        <dbReference type="ARBA" id="ARBA00005354"/>
    </source>
</evidence>
<keyword evidence="8 16" id="KW-0547">Nucleotide-binding</keyword>
<keyword evidence="9" id="KW-0418">Kinase</keyword>
<dbReference type="FunFam" id="3.30.200.20:FF:000004">
    <property type="entry name" value="Calcium-dependent protein kinase 1"/>
    <property type="match status" value="1"/>
</dbReference>
<dbReference type="AlphaFoldDB" id="A0AAV0IHZ4"/>
<feature type="domain" description="EF-hand" evidence="18">
    <location>
        <begin position="325"/>
        <end position="360"/>
    </location>
</feature>
<dbReference type="SMART" id="SM00054">
    <property type="entry name" value="EFh"/>
    <property type="match status" value="4"/>
</dbReference>
<evidence type="ECO:0000256" key="13">
    <source>
        <dbReference type="ARBA" id="ARBA00047899"/>
    </source>
</evidence>
<evidence type="ECO:0000256" key="11">
    <source>
        <dbReference type="ARBA" id="ARBA00022840"/>
    </source>
</evidence>
<dbReference type="Pfam" id="PF13499">
    <property type="entry name" value="EF-hand_7"/>
    <property type="match status" value="2"/>
</dbReference>
<evidence type="ECO:0000313" key="19">
    <source>
        <dbReference type="EMBL" id="CAI0396413.1"/>
    </source>
</evidence>
<comment type="catalytic activity">
    <reaction evidence="14">
        <text>L-seryl-[protein] + ATP = O-phospho-L-seryl-[protein] + ADP + H(+)</text>
        <dbReference type="Rhea" id="RHEA:17989"/>
        <dbReference type="Rhea" id="RHEA-COMP:9863"/>
        <dbReference type="Rhea" id="RHEA-COMP:11604"/>
        <dbReference type="ChEBI" id="CHEBI:15378"/>
        <dbReference type="ChEBI" id="CHEBI:29999"/>
        <dbReference type="ChEBI" id="CHEBI:30616"/>
        <dbReference type="ChEBI" id="CHEBI:83421"/>
        <dbReference type="ChEBI" id="CHEBI:456216"/>
        <dbReference type="EC" id="2.7.11.1"/>
    </reaction>
</comment>
<dbReference type="FunFam" id="1.10.238.10:FF:000015">
    <property type="entry name" value="Calcium-dependent protein kinase 1"/>
    <property type="match status" value="1"/>
</dbReference>
<evidence type="ECO:0000256" key="5">
    <source>
        <dbReference type="ARBA" id="ARBA00022679"/>
    </source>
</evidence>
<feature type="domain" description="EF-hand" evidence="18">
    <location>
        <begin position="433"/>
        <end position="466"/>
    </location>
</feature>
<gene>
    <name evidence="19" type="ORF">LITE_LOCUS9104</name>
</gene>